<dbReference type="GO" id="GO:0003677">
    <property type="term" value="F:DNA binding"/>
    <property type="evidence" value="ECO:0007669"/>
    <property type="project" value="UniProtKB-UniRule"/>
</dbReference>
<dbReference type="InterPro" id="IPR036910">
    <property type="entry name" value="HMG_box_dom_sf"/>
</dbReference>
<evidence type="ECO:0000256" key="2">
    <source>
        <dbReference type="ARBA" id="ARBA00022454"/>
    </source>
</evidence>
<comment type="similarity">
    <text evidence="5">Belongs to the NHP6 family.</text>
</comment>
<feature type="region of interest" description="Disordered" evidence="7">
    <location>
        <begin position="1"/>
        <end position="26"/>
    </location>
</feature>
<dbReference type="GO" id="GO:0005634">
    <property type="term" value="C:nucleus"/>
    <property type="evidence" value="ECO:0007669"/>
    <property type="project" value="UniProtKB-UniRule"/>
</dbReference>
<dbReference type="CDD" id="cd01390">
    <property type="entry name" value="HMG-box_NHP6-like"/>
    <property type="match status" value="1"/>
</dbReference>
<keyword evidence="3 6" id="KW-0238">DNA-binding</keyword>
<dbReference type="STRING" id="1173061.A0A0J9X4V4"/>
<dbReference type="EMBL" id="CCBN010000002">
    <property type="protein sequence ID" value="CDO52134.1"/>
    <property type="molecule type" value="Genomic_DNA"/>
</dbReference>
<reference evidence="10" key="3">
    <citation type="submission" date="2020-01" db="EMBL/GenBank/DDBJ databases">
        <authorList>
            <person name="Perkins V."/>
            <person name="Lessard M.-H."/>
            <person name="Dugat-Bony E."/>
            <person name="Frenette M."/>
            <person name="Labrie S."/>
        </authorList>
    </citation>
    <scope>NUCLEOTIDE SEQUENCE</scope>
    <source>
        <strain evidence="10">LMA-70</strain>
    </source>
</reference>
<dbReference type="EMBL" id="QQZK01000114">
    <property type="protein sequence ID" value="KAF5096503.1"/>
    <property type="molecule type" value="Genomic_DNA"/>
</dbReference>
<dbReference type="Gene3D" id="1.10.30.10">
    <property type="entry name" value="High mobility group box domain"/>
    <property type="match status" value="1"/>
</dbReference>
<gene>
    <name evidence="9" type="ORF">BN980_GECA02s06335g</name>
    <name evidence="10" type="ORF">DV451_004220</name>
</gene>
<dbReference type="OrthoDB" id="1919336at2759"/>
<evidence type="ECO:0000256" key="3">
    <source>
        <dbReference type="ARBA" id="ARBA00023125"/>
    </source>
</evidence>
<protein>
    <submittedName>
        <fullName evidence="9">Similar to Saccharomyces cerevisiae YBR089C-A NHP6B High-mobility group (HMG) protein, binds to and remodels nucleosomes</fullName>
    </submittedName>
</protein>
<evidence type="ECO:0000313" key="10">
    <source>
        <dbReference type="EMBL" id="KAF5096503.1"/>
    </source>
</evidence>
<accession>A0A0J9X4V4</accession>
<dbReference type="Proteomes" id="UP000750522">
    <property type="component" value="Unassembled WGS sequence"/>
</dbReference>
<feature type="compositionally biased region" description="Basic and acidic residues" evidence="7">
    <location>
        <begin position="72"/>
        <end position="86"/>
    </location>
</feature>
<feature type="domain" description="HMG box" evidence="8">
    <location>
        <begin position="24"/>
        <end position="92"/>
    </location>
</feature>
<dbReference type="PANTHER" id="PTHR48112:SF22">
    <property type="entry name" value="MITOCHONDRIAL TRANSCRIPTION FACTOR A, ISOFORM B"/>
    <property type="match status" value="1"/>
</dbReference>
<feature type="region of interest" description="Disordered" evidence="7">
    <location>
        <begin position="72"/>
        <end position="101"/>
    </location>
</feature>
<comment type="subcellular location">
    <subcellularLocation>
        <location evidence="1">Chromosome</location>
    </subcellularLocation>
</comment>
<dbReference type="SMART" id="SM00398">
    <property type="entry name" value="HMG"/>
    <property type="match status" value="1"/>
</dbReference>
<evidence type="ECO:0000313" key="11">
    <source>
        <dbReference type="Proteomes" id="UP000242525"/>
    </source>
</evidence>
<dbReference type="AlphaFoldDB" id="A0A0J9X4V4"/>
<evidence type="ECO:0000256" key="7">
    <source>
        <dbReference type="SAM" id="MobiDB-lite"/>
    </source>
</evidence>
<proteinExistence type="inferred from homology"/>
<keyword evidence="11" id="KW-1185">Reference proteome</keyword>
<dbReference type="InterPro" id="IPR050342">
    <property type="entry name" value="HMGB"/>
</dbReference>
<keyword evidence="4 6" id="KW-0539">Nucleus</keyword>
<organism evidence="9 11">
    <name type="scientific">Geotrichum candidum</name>
    <name type="common">Oospora lactis</name>
    <name type="synonym">Dipodascus geotrichum</name>
    <dbReference type="NCBI Taxonomy" id="1173061"/>
    <lineage>
        <taxon>Eukaryota</taxon>
        <taxon>Fungi</taxon>
        <taxon>Dikarya</taxon>
        <taxon>Ascomycota</taxon>
        <taxon>Saccharomycotina</taxon>
        <taxon>Dipodascomycetes</taxon>
        <taxon>Dipodascales</taxon>
        <taxon>Dipodascaceae</taxon>
        <taxon>Geotrichum</taxon>
    </lineage>
</organism>
<evidence type="ECO:0000256" key="5">
    <source>
        <dbReference type="ARBA" id="ARBA00043963"/>
    </source>
</evidence>
<dbReference type="InterPro" id="IPR009071">
    <property type="entry name" value="HMG_box_dom"/>
</dbReference>
<reference evidence="10" key="2">
    <citation type="journal article" date="2020" name="Front. Microbiol.">
        <title>Phenotypic and Genetic Characterization of the Cheese Ripening Yeast Geotrichum candidum.</title>
        <authorList>
            <person name="Perkins V."/>
            <person name="Vignola S."/>
            <person name="Lessard M.H."/>
            <person name="Plante P.L."/>
            <person name="Corbeil J."/>
            <person name="Dugat-Bony E."/>
            <person name="Frenette M."/>
            <person name="Labrie S."/>
        </authorList>
    </citation>
    <scope>NUCLEOTIDE SEQUENCE</scope>
    <source>
        <strain evidence="10">LMA-70</strain>
    </source>
</reference>
<reference evidence="9 11" key="1">
    <citation type="submission" date="2014-03" db="EMBL/GenBank/DDBJ databases">
        <authorList>
            <person name="Casaregola S."/>
        </authorList>
    </citation>
    <scope>NUCLEOTIDE SEQUENCE [LARGE SCALE GENOMIC DNA]</scope>
    <source>
        <strain evidence="9 11">CLIB 918</strain>
    </source>
</reference>
<feature type="compositionally biased region" description="Basic and acidic residues" evidence="7">
    <location>
        <begin position="1"/>
        <end position="23"/>
    </location>
</feature>
<dbReference type="GO" id="GO:0005694">
    <property type="term" value="C:chromosome"/>
    <property type="evidence" value="ECO:0007669"/>
    <property type="project" value="UniProtKB-SubCell"/>
</dbReference>
<evidence type="ECO:0000256" key="6">
    <source>
        <dbReference type="PROSITE-ProRule" id="PRU00267"/>
    </source>
</evidence>
<dbReference type="SUPFAM" id="SSF47095">
    <property type="entry name" value="HMG-box"/>
    <property type="match status" value="1"/>
</dbReference>
<dbReference type="FunFam" id="1.10.30.10:FF:000016">
    <property type="entry name" value="FACT complex subunit SSRP1"/>
    <property type="match status" value="1"/>
</dbReference>
<comment type="caution">
    <text evidence="9">The sequence shown here is derived from an EMBL/GenBank/DDBJ whole genome shotgun (WGS) entry which is preliminary data.</text>
</comment>
<dbReference type="PRINTS" id="PR00886">
    <property type="entry name" value="HIGHMOBLTY12"/>
</dbReference>
<sequence length="101" mass="11605">MAKEGTTRRSKDDIRKKKKDPNAPKRSLSAYMFFASENRETVRTENPGIAFGQIGRILGERWRALSVEEKEPYEAKAANDKKRYESQKAQYAATKADAYEE</sequence>
<evidence type="ECO:0000313" key="9">
    <source>
        <dbReference type="EMBL" id="CDO52134.1"/>
    </source>
</evidence>
<feature type="DNA-binding region" description="HMG box" evidence="6">
    <location>
        <begin position="24"/>
        <end position="92"/>
    </location>
</feature>
<evidence type="ECO:0000256" key="1">
    <source>
        <dbReference type="ARBA" id="ARBA00004286"/>
    </source>
</evidence>
<evidence type="ECO:0000259" key="8">
    <source>
        <dbReference type="PROSITE" id="PS50118"/>
    </source>
</evidence>
<dbReference type="Proteomes" id="UP000242525">
    <property type="component" value="Unassembled WGS sequence"/>
</dbReference>
<dbReference type="PROSITE" id="PS50118">
    <property type="entry name" value="HMG_BOX_2"/>
    <property type="match status" value="1"/>
</dbReference>
<keyword evidence="2" id="KW-0158">Chromosome</keyword>
<dbReference type="PANTHER" id="PTHR48112">
    <property type="entry name" value="HIGH MOBILITY GROUP PROTEIN DSP1"/>
    <property type="match status" value="1"/>
</dbReference>
<evidence type="ECO:0000256" key="4">
    <source>
        <dbReference type="ARBA" id="ARBA00023242"/>
    </source>
</evidence>
<name>A0A0J9X4V4_GEOCN</name>
<dbReference type="Pfam" id="PF00505">
    <property type="entry name" value="HMG_box"/>
    <property type="match status" value="1"/>
</dbReference>